<dbReference type="PANTHER" id="PTHR31350:SF21">
    <property type="entry name" value="F-BOX ONLY PROTEIN 21"/>
    <property type="match status" value="1"/>
</dbReference>
<evidence type="ECO:0000256" key="1">
    <source>
        <dbReference type="ARBA" id="ARBA00007100"/>
    </source>
</evidence>
<feature type="domain" description="Protein SirB1 N-terminal" evidence="2">
    <location>
        <begin position="54"/>
        <end position="187"/>
    </location>
</feature>
<dbReference type="InterPro" id="IPR032698">
    <property type="entry name" value="SirB1_N"/>
</dbReference>
<comment type="similarity">
    <text evidence="1">Belongs to the UPF0162 family.</text>
</comment>
<dbReference type="EMBL" id="NSLI01000002">
    <property type="protein sequence ID" value="PAX08588.1"/>
    <property type="molecule type" value="Genomic_DNA"/>
</dbReference>
<name>A0A2A2SH92_9SPHN</name>
<evidence type="ECO:0000313" key="4">
    <source>
        <dbReference type="Proteomes" id="UP000218151"/>
    </source>
</evidence>
<reference evidence="4" key="1">
    <citation type="submission" date="2017-09" db="EMBL/GenBank/DDBJ databases">
        <authorList>
            <person name="Feng G."/>
            <person name="Zhu H."/>
        </authorList>
    </citation>
    <scope>NUCLEOTIDE SEQUENCE [LARGE SCALE GENOMIC DNA]</scope>
    <source>
        <strain evidence="4">1PNM-20</strain>
    </source>
</reference>
<comment type="caution">
    <text evidence="3">The sequence shown here is derived from an EMBL/GenBank/DDBJ whole genome shotgun (WGS) entry which is preliminary data.</text>
</comment>
<dbReference type="RefSeq" id="WP_095997098.1">
    <property type="nucleotide sequence ID" value="NZ_NSLI01000002.1"/>
</dbReference>
<sequence>MEDIAALGLLEDESIELDSAALQIAQLDHPGVSLDPYLDLLGTITDRLAVVGADATAPRDRAAALALVFSDEYGFRGDRQTYDDPENADLIRVVDRRRGLPVSLAILYAAAARRVGWEADVLNTPGHVLLRVGSDTEPVLVDAFNGGGVLSSEQLAALLRGVLGPEVRPTNEHLAPMTNRQVLVRLLLNQATRAEAGGKPGRALELYRRITGFAPSGGHGWWERARLELVHGDVAAARSSLSAMLEVTRDPAMRAHIFAALDALSEAGS</sequence>
<protein>
    <recommendedName>
        <fullName evidence="2">Protein SirB1 N-terminal domain-containing protein</fullName>
    </recommendedName>
</protein>
<dbReference type="Proteomes" id="UP000218151">
    <property type="component" value="Unassembled WGS sequence"/>
</dbReference>
<dbReference type="Pfam" id="PF13369">
    <property type="entry name" value="Transglut_core2"/>
    <property type="match status" value="1"/>
</dbReference>
<organism evidence="3 4">
    <name type="scientific">Sphingomonas lenta</name>
    <dbReference type="NCBI Taxonomy" id="1141887"/>
    <lineage>
        <taxon>Bacteria</taxon>
        <taxon>Pseudomonadati</taxon>
        <taxon>Pseudomonadota</taxon>
        <taxon>Alphaproteobacteria</taxon>
        <taxon>Sphingomonadales</taxon>
        <taxon>Sphingomonadaceae</taxon>
        <taxon>Sphingomonas</taxon>
    </lineage>
</organism>
<evidence type="ECO:0000259" key="2">
    <source>
        <dbReference type="Pfam" id="PF13369"/>
    </source>
</evidence>
<proteinExistence type="inferred from homology"/>
<gene>
    <name evidence="3" type="ORF">CKY28_04220</name>
</gene>
<dbReference type="OrthoDB" id="232498at2"/>
<accession>A0A2A2SH92</accession>
<keyword evidence="4" id="KW-1185">Reference proteome</keyword>
<dbReference type="AlphaFoldDB" id="A0A2A2SH92"/>
<dbReference type="PANTHER" id="PTHR31350">
    <property type="entry name" value="SI:DKEY-261L7.2"/>
    <property type="match status" value="1"/>
</dbReference>
<evidence type="ECO:0000313" key="3">
    <source>
        <dbReference type="EMBL" id="PAX08588.1"/>
    </source>
</evidence>